<comment type="caution">
    <text evidence="1">The sequence shown here is derived from an EMBL/GenBank/DDBJ whole genome shotgun (WGS) entry which is preliminary data.</text>
</comment>
<proteinExistence type="predicted"/>
<dbReference type="AlphaFoldDB" id="A0A0F9R6N4"/>
<dbReference type="EMBL" id="LAZR01003960">
    <property type="protein sequence ID" value="KKN13088.1"/>
    <property type="molecule type" value="Genomic_DNA"/>
</dbReference>
<protein>
    <submittedName>
        <fullName evidence="1">Uncharacterized protein</fullName>
    </submittedName>
</protein>
<reference evidence="1" key="1">
    <citation type="journal article" date="2015" name="Nature">
        <title>Complex archaea that bridge the gap between prokaryotes and eukaryotes.</title>
        <authorList>
            <person name="Spang A."/>
            <person name="Saw J.H."/>
            <person name="Jorgensen S.L."/>
            <person name="Zaremba-Niedzwiedzka K."/>
            <person name="Martijn J."/>
            <person name="Lind A.E."/>
            <person name="van Eijk R."/>
            <person name="Schleper C."/>
            <person name="Guy L."/>
            <person name="Ettema T.J."/>
        </authorList>
    </citation>
    <scope>NUCLEOTIDE SEQUENCE</scope>
</reference>
<evidence type="ECO:0000313" key="1">
    <source>
        <dbReference type="EMBL" id="KKN13088.1"/>
    </source>
</evidence>
<name>A0A0F9R6N4_9ZZZZ</name>
<organism evidence="1">
    <name type="scientific">marine sediment metagenome</name>
    <dbReference type="NCBI Taxonomy" id="412755"/>
    <lineage>
        <taxon>unclassified sequences</taxon>
        <taxon>metagenomes</taxon>
        <taxon>ecological metagenomes</taxon>
    </lineage>
</organism>
<accession>A0A0F9R6N4</accession>
<sequence length="239" mass="27965">MVEFLRKNTYCIFIFFISALSAQTAKENASYLNWFDFEVGLENTPLFEGLGYVETYKSINEKHKFFNSDDFLNGSIVYDGQAYYDVRLKYDLYSDVVVINIKDGFEAVALQPKKSKIISFTVEKSDFINIGLPDASLPEISGFFEILFSSSKLKLLKKHSKRRVKKIGNFVYYEFIEDNFNILLYDGQYQVVSSNRDFRILFPDFKKEIRKYKIRKSDRDATMKALVNRISLLMSEENK</sequence>
<gene>
    <name evidence="1" type="ORF">LCGC14_1009930</name>
</gene>